<keyword evidence="1" id="KW-0472">Membrane</keyword>
<dbReference type="SUPFAM" id="SSF103088">
    <property type="entry name" value="OmpA-like"/>
    <property type="match status" value="1"/>
</dbReference>
<reference evidence="3 4" key="1">
    <citation type="submission" date="2019-03" db="EMBL/GenBank/DDBJ databases">
        <title>Sequencing the genomes of 1000 actinobacteria strains.</title>
        <authorList>
            <person name="Klenk H.-P."/>
        </authorList>
    </citation>
    <scope>NUCLEOTIDE SEQUENCE [LARGE SCALE GENOMIC DNA]</scope>
    <source>
        <strain evidence="3 4">DSM 43805</strain>
    </source>
</reference>
<dbReference type="EMBL" id="SNWR01000001">
    <property type="protein sequence ID" value="TDO42112.1"/>
    <property type="molecule type" value="Genomic_DNA"/>
</dbReference>
<feature type="domain" description="OmpA-like" evidence="2">
    <location>
        <begin position="266"/>
        <end position="391"/>
    </location>
</feature>
<evidence type="ECO:0000313" key="4">
    <source>
        <dbReference type="Proteomes" id="UP000294901"/>
    </source>
</evidence>
<dbReference type="GO" id="GO:0016020">
    <property type="term" value="C:membrane"/>
    <property type="evidence" value="ECO:0007669"/>
    <property type="project" value="UniProtKB-UniRule"/>
</dbReference>
<dbReference type="Gene3D" id="3.30.1330.60">
    <property type="entry name" value="OmpA-like domain"/>
    <property type="match status" value="1"/>
</dbReference>
<dbReference type="OrthoDB" id="3254756at2"/>
<dbReference type="PANTHER" id="PTHR30329">
    <property type="entry name" value="STATOR ELEMENT OF FLAGELLAR MOTOR COMPLEX"/>
    <property type="match status" value="1"/>
</dbReference>
<evidence type="ECO:0000259" key="2">
    <source>
        <dbReference type="PROSITE" id="PS51123"/>
    </source>
</evidence>
<dbReference type="Pfam" id="PF00691">
    <property type="entry name" value="OmpA"/>
    <property type="match status" value="1"/>
</dbReference>
<evidence type="ECO:0000313" key="3">
    <source>
        <dbReference type="EMBL" id="TDO42112.1"/>
    </source>
</evidence>
<protein>
    <submittedName>
        <fullName evidence="3">Outer membrane protein OmpA-like peptidoglycan-associated protein</fullName>
    </submittedName>
</protein>
<dbReference type="Proteomes" id="UP000294901">
    <property type="component" value="Unassembled WGS sequence"/>
</dbReference>
<dbReference type="PROSITE" id="PS51123">
    <property type="entry name" value="OMPA_2"/>
    <property type="match status" value="1"/>
</dbReference>
<dbReference type="PROSITE" id="PS51257">
    <property type="entry name" value="PROKAR_LIPOPROTEIN"/>
    <property type="match status" value="1"/>
</dbReference>
<comment type="caution">
    <text evidence="3">The sequence shown here is derived from an EMBL/GenBank/DDBJ whole genome shotgun (WGS) entry which is preliminary data.</text>
</comment>
<accession>A0A4R6K1F0</accession>
<dbReference type="PANTHER" id="PTHR30329:SF21">
    <property type="entry name" value="LIPOPROTEIN YIAD-RELATED"/>
    <property type="match status" value="1"/>
</dbReference>
<proteinExistence type="predicted"/>
<dbReference type="CDD" id="cd07185">
    <property type="entry name" value="OmpA_C-like"/>
    <property type="match status" value="1"/>
</dbReference>
<dbReference type="InterPro" id="IPR036737">
    <property type="entry name" value="OmpA-like_sf"/>
</dbReference>
<dbReference type="InterPro" id="IPR050330">
    <property type="entry name" value="Bact_OuterMem_StrucFunc"/>
</dbReference>
<sequence length="391" mass="40945">MKYRIRGLLAASTMAAGSFVSCDGDGVFPPEPVAIECPAEAGQAVTLVVGARANSPAPGLPDEVEGLVREAAKNSKKVQVVRVDGEPTVALTAAFKTDGQNATIRDRDLRSFLDQADGFVKTLKPKQPQADVLTALTVAARTTPENGTVVLMDSGIPTTGPLSFTNSEMFTARPKDVVEFLASEKLMPDLDKRSVVLVGLGDTADPQPSLPENLHKQVTELWTTIADEAGAKCVHALKPAASRTSVPTDVPVTVVALPKPPVFPECGTTVLTDNSPVGFTVNTADFRDPKGAKATLKQLANRMAGHSQRVQLIGTTSSEGSTASNQDLSELRAEAVKDVLIDLGVARSRISASGAGERYPGRVRDTTAAGALIPSAAVRNRSVVVKLSCDG</sequence>
<keyword evidence="4" id="KW-1185">Reference proteome</keyword>
<evidence type="ECO:0000256" key="1">
    <source>
        <dbReference type="PROSITE-ProRule" id="PRU00473"/>
    </source>
</evidence>
<organism evidence="3 4">
    <name type="scientific">Paractinoplanes brasiliensis</name>
    <dbReference type="NCBI Taxonomy" id="52695"/>
    <lineage>
        <taxon>Bacteria</taxon>
        <taxon>Bacillati</taxon>
        <taxon>Actinomycetota</taxon>
        <taxon>Actinomycetes</taxon>
        <taxon>Micromonosporales</taxon>
        <taxon>Micromonosporaceae</taxon>
        <taxon>Paractinoplanes</taxon>
    </lineage>
</organism>
<name>A0A4R6K1F0_9ACTN</name>
<dbReference type="RefSeq" id="WP_133876047.1">
    <property type="nucleotide sequence ID" value="NZ_BOMD01000095.1"/>
</dbReference>
<dbReference type="AlphaFoldDB" id="A0A4R6K1F0"/>
<dbReference type="InterPro" id="IPR006665">
    <property type="entry name" value="OmpA-like"/>
</dbReference>
<gene>
    <name evidence="3" type="ORF">C8E87_5875</name>
</gene>